<dbReference type="PROSITE" id="PS51480">
    <property type="entry name" value="DHAL"/>
    <property type="match status" value="1"/>
</dbReference>
<dbReference type="Gene3D" id="1.25.40.340">
    <property type="match status" value="1"/>
</dbReference>
<dbReference type="RefSeq" id="WP_269894885.1">
    <property type="nucleotide sequence ID" value="NZ_JAPZPY010000006.1"/>
</dbReference>
<sequence>MSTAGDAATDLERDIVTGFADAVAAAYDCLTRFDQHSGDGDFGDNLRGGVGVAMQRLEDASESPLSVLGEVFLDEVGGTSGPLLGLLFTELAVAVADDPGAADAWADGLTAGLSAIVRVGEAATGDRTMVDALSPAAEALSKTGEFTSAAEAAAKGARGTASMRARMGRASYVGDRAKGEPDPGAAGVALFLWVVASVLTRSSVTPPLDCGLDELALGRR</sequence>
<dbReference type="InterPro" id="IPR036117">
    <property type="entry name" value="DhaL_dom_sf"/>
</dbReference>
<proteinExistence type="predicted"/>
<dbReference type="PANTHER" id="PTHR28629:SF4">
    <property type="entry name" value="TRIOKINASE_FMN CYCLASE"/>
    <property type="match status" value="1"/>
</dbReference>
<dbReference type="Proteomes" id="UP001142153">
    <property type="component" value="Unassembled WGS sequence"/>
</dbReference>
<evidence type="ECO:0000313" key="4">
    <source>
        <dbReference type="EMBL" id="MCZ8380232.1"/>
    </source>
</evidence>
<dbReference type="Pfam" id="PF02734">
    <property type="entry name" value="Dak2"/>
    <property type="match status" value="1"/>
</dbReference>
<keyword evidence="1" id="KW-0808">Transferase</keyword>
<feature type="domain" description="DhaL" evidence="3">
    <location>
        <begin position="10"/>
        <end position="197"/>
    </location>
</feature>
<dbReference type="SUPFAM" id="SSF101473">
    <property type="entry name" value="DhaL-like"/>
    <property type="match status" value="1"/>
</dbReference>
<organism evidence="4 5">
    <name type="scientific">Mycobacterium hippophais</name>
    <dbReference type="NCBI Taxonomy" id="3016340"/>
    <lineage>
        <taxon>Bacteria</taxon>
        <taxon>Bacillati</taxon>
        <taxon>Actinomycetota</taxon>
        <taxon>Actinomycetes</taxon>
        <taxon>Mycobacteriales</taxon>
        <taxon>Mycobacteriaceae</taxon>
        <taxon>Mycobacterium</taxon>
    </lineage>
</organism>
<accession>A0ABT4PUI8</accession>
<name>A0ABT4PUI8_9MYCO</name>
<evidence type="ECO:0000256" key="2">
    <source>
        <dbReference type="ARBA" id="ARBA00022777"/>
    </source>
</evidence>
<dbReference type="EMBL" id="JAPZPY010000006">
    <property type="protein sequence ID" value="MCZ8380232.1"/>
    <property type="molecule type" value="Genomic_DNA"/>
</dbReference>
<evidence type="ECO:0000256" key="1">
    <source>
        <dbReference type="ARBA" id="ARBA00022679"/>
    </source>
</evidence>
<comment type="caution">
    <text evidence="4">The sequence shown here is derived from an EMBL/GenBank/DDBJ whole genome shotgun (WGS) entry which is preliminary data.</text>
</comment>
<protein>
    <submittedName>
        <fullName evidence="4">DAK2 domain-containing protein</fullName>
    </submittedName>
</protein>
<gene>
    <name evidence="4" type="ORF">O6P37_15275</name>
</gene>
<keyword evidence="5" id="KW-1185">Reference proteome</keyword>
<dbReference type="InterPro" id="IPR004007">
    <property type="entry name" value="DhaL_dom"/>
</dbReference>
<keyword evidence="2" id="KW-0418">Kinase</keyword>
<dbReference type="SMART" id="SM01120">
    <property type="entry name" value="Dak2"/>
    <property type="match status" value="1"/>
</dbReference>
<dbReference type="InterPro" id="IPR050861">
    <property type="entry name" value="Dihydroxyacetone_Kinase"/>
</dbReference>
<reference evidence="4" key="1">
    <citation type="submission" date="2022-12" db="EMBL/GenBank/DDBJ databases">
        <authorList>
            <person name="Deng Y."/>
            <person name="Zhang Y.-Q."/>
        </authorList>
    </citation>
    <scope>NUCLEOTIDE SEQUENCE</scope>
    <source>
        <strain evidence="4">CPCC 205372</strain>
    </source>
</reference>
<evidence type="ECO:0000259" key="3">
    <source>
        <dbReference type="PROSITE" id="PS51480"/>
    </source>
</evidence>
<dbReference type="PANTHER" id="PTHR28629">
    <property type="entry name" value="TRIOKINASE/FMN CYCLASE"/>
    <property type="match status" value="1"/>
</dbReference>
<evidence type="ECO:0000313" key="5">
    <source>
        <dbReference type="Proteomes" id="UP001142153"/>
    </source>
</evidence>